<keyword evidence="7 17" id="KW-0418">Kinase</keyword>
<dbReference type="GO" id="GO:0004714">
    <property type="term" value="F:transmembrane receptor protein tyrosine kinase activity"/>
    <property type="evidence" value="ECO:0007669"/>
    <property type="project" value="UniProtKB-EC"/>
</dbReference>
<evidence type="ECO:0000256" key="4">
    <source>
        <dbReference type="ARBA" id="ARBA00022490"/>
    </source>
</evidence>
<dbReference type="FunFam" id="1.10.510.10:FF:001512">
    <property type="entry name" value="Receptor tyrosine-protein kinase erbB-2"/>
    <property type="match status" value="1"/>
</dbReference>
<evidence type="ECO:0000256" key="16">
    <source>
        <dbReference type="PROSITE-ProRule" id="PRU10141"/>
    </source>
</evidence>
<dbReference type="SMART" id="SM00252">
    <property type="entry name" value="SH2"/>
    <property type="match status" value="2"/>
</dbReference>
<evidence type="ECO:0000256" key="15">
    <source>
        <dbReference type="PROSITE-ProRule" id="PRU00191"/>
    </source>
</evidence>
<dbReference type="Gene3D" id="3.30.200.20">
    <property type="entry name" value="Phosphorylase Kinase, domain 1"/>
    <property type="match status" value="1"/>
</dbReference>
<dbReference type="Gene3D" id="3.30.505.10">
    <property type="entry name" value="SH2 domain"/>
    <property type="match status" value="2"/>
</dbReference>
<dbReference type="SUPFAM" id="SSF55550">
    <property type="entry name" value="SH2 domain"/>
    <property type="match status" value="2"/>
</dbReference>
<dbReference type="EC" id="2.7.10.2" evidence="17"/>
<evidence type="ECO:0000256" key="2">
    <source>
        <dbReference type="ARBA" id="ARBA00004496"/>
    </source>
</evidence>
<keyword evidence="5 17" id="KW-0808">Transferase</keyword>
<name>A0A0B2USE6_TOXCA</name>
<dbReference type="Proteomes" id="UP000031036">
    <property type="component" value="Unassembled WGS sequence"/>
</dbReference>
<dbReference type="GO" id="GO:0005886">
    <property type="term" value="C:plasma membrane"/>
    <property type="evidence" value="ECO:0007669"/>
    <property type="project" value="UniProtKB-SubCell"/>
</dbReference>
<evidence type="ECO:0000313" key="21">
    <source>
        <dbReference type="Proteomes" id="UP000031036"/>
    </source>
</evidence>
<dbReference type="GO" id="GO:0005737">
    <property type="term" value="C:cytoplasm"/>
    <property type="evidence" value="ECO:0007669"/>
    <property type="project" value="UniProtKB-SubCell"/>
</dbReference>
<dbReference type="Pfam" id="PF07714">
    <property type="entry name" value="PK_Tyr_Ser-Thr"/>
    <property type="match status" value="2"/>
</dbReference>
<dbReference type="SMART" id="SM00219">
    <property type="entry name" value="TyrKc"/>
    <property type="match status" value="1"/>
</dbReference>
<dbReference type="PROSITE" id="PS50011">
    <property type="entry name" value="PROTEIN_KINASE_DOM"/>
    <property type="match status" value="1"/>
</dbReference>
<keyword evidence="4" id="KW-0963">Cytoplasm</keyword>
<evidence type="ECO:0000256" key="13">
    <source>
        <dbReference type="ARBA" id="ARBA00051245"/>
    </source>
</evidence>
<keyword evidence="11 17" id="KW-0829">Tyrosine-protein kinase</keyword>
<evidence type="ECO:0000256" key="5">
    <source>
        <dbReference type="ARBA" id="ARBA00022679"/>
    </source>
</evidence>
<dbReference type="InterPro" id="IPR001245">
    <property type="entry name" value="Ser-Thr/Tyr_kinase_cat_dom"/>
</dbReference>
<dbReference type="FunFam" id="3.30.200.20:FF:000194">
    <property type="entry name" value="protein-tyrosine kinase 2-beta isoform X1"/>
    <property type="match status" value="2"/>
</dbReference>
<evidence type="ECO:0000256" key="11">
    <source>
        <dbReference type="ARBA" id="ARBA00023137"/>
    </source>
</evidence>
<keyword evidence="21" id="KW-1185">Reference proteome</keyword>
<dbReference type="InterPro" id="IPR036860">
    <property type="entry name" value="SH2_dom_sf"/>
</dbReference>
<keyword evidence="3" id="KW-1003">Cell membrane</keyword>
<dbReference type="InterPro" id="IPR017441">
    <property type="entry name" value="Protein_kinase_ATP_BS"/>
</dbReference>
<dbReference type="PROSITE" id="PS50001">
    <property type="entry name" value="SH2"/>
    <property type="match status" value="1"/>
</dbReference>
<sequence>MPKKAESEDDDDISITDDVRGADYYHGLIPKTDVEPLLKKEGDFLLRKTELKPGEAILAISVRHENGVRHFMVNQDSDGSFYCEHHHEKSVSDLVSFYTTTKTPLSSSSGVRLKRPIERPQWLLNHDAIRLVKKLGEGAFGEVFLAEYSSGNEVMQVAVKTMREEATREARLKFMKEARLMRRYEHRHVVRINGVAVHEHPLMIVMEFCPGEIVLAISVRHENGVRHFMVNQDSDGSFYCEHHHEKSVSDLVSFYTTTKTPLSSSSGVRLKRPIERPQWLLNHDAIRLVKKLGEGAFGEVFLAEYSSGNEVMQVAVKTMREEATREARLKFMKEARLMRRYEHRHVVRINGVAVHEHPLMIVMEFCPGGSLLSHLRKEKGKLSSSTKLRFAIEAAEGMAYLHKQKCIHRDIAARNVLLSSKQEVKISDFGMSDDKLIVKDDKLDKVPVKWLAPETMQEKVYSNKTDVWSYGVLVWEIYAEGAEPYAGFSNLQTRAKIVAQDYRMEMPKDTPSSVSKLVVHGCWAKNPSDRPEFSKIVKTLKGKA</sequence>
<evidence type="ECO:0000256" key="7">
    <source>
        <dbReference type="ARBA" id="ARBA00022777"/>
    </source>
</evidence>
<evidence type="ECO:0000259" key="18">
    <source>
        <dbReference type="PROSITE" id="PS50001"/>
    </source>
</evidence>
<comment type="caution">
    <text evidence="20">The sequence shown here is derived from an EMBL/GenBank/DDBJ whole genome shotgun (WGS) entry which is preliminary data.</text>
</comment>
<evidence type="ECO:0000256" key="12">
    <source>
        <dbReference type="ARBA" id="ARBA00051243"/>
    </source>
</evidence>
<dbReference type="SUPFAM" id="SSF56112">
    <property type="entry name" value="Protein kinase-like (PK-like)"/>
    <property type="match status" value="2"/>
</dbReference>
<protein>
    <recommendedName>
        <fullName evidence="17">Tyrosine-protein kinase</fullName>
        <ecNumber evidence="17">2.7.10.2</ecNumber>
    </recommendedName>
</protein>
<dbReference type="Gene3D" id="1.10.510.10">
    <property type="entry name" value="Transferase(Phosphotransferase) domain 1"/>
    <property type="match status" value="1"/>
</dbReference>
<dbReference type="STRING" id="6265.A0A0B2USE6"/>
<evidence type="ECO:0000256" key="6">
    <source>
        <dbReference type="ARBA" id="ARBA00022741"/>
    </source>
</evidence>
<dbReference type="OMA" id="HVVRING"/>
<evidence type="ECO:0000256" key="17">
    <source>
        <dbReference type="RuleBase" id="RU362096"/>
    </source>
</evidence>
<evidence type="ECO:0000259" key="19">
    <source>
        <dbReference type="PROSITE" id="PS50011"/>
    </source>
</evidence>
<evidence type="ECO:0000256" key="14">
    <source>
        <dbReference type="ARBA" id="ARBA00061333"/>
    </source>
</evidence>
<dbReference type="InterPro" id="IPR020635">
    <property type="entry name" value="Tyr_kinase_cat_dom"/>
</dbReference>
<comment type="subcellular location">
    <subcellularLocation>
        <location evidence="1">Cell membrane</location>
        <topology evidence="1">Peripheral membrane protein</topology>
    </subcellularLocation>
    <subcellularLocation>
        <location evidence="2">Cytoplasm</location>
    </subcellularLocation>
</comment>
<reference evidence="20 21" key="1">
    <citation type="submission" date="2014-11" db="EMBL/GenBank/DDBJ databases">
        <title>Genetic blueprint of the zoonotic pathogen Toxocara canis.</title>
        <authorList>
            <person name="Zhu X.-Q."/>
            <person name="Korhonen P.K."/>
            <person name="Cai H."/>
            <person name="Young N.D."/>
            <person name="Nejsum P."/>
            <person name="von Samson-Himmelstjerna G."/>
            <person name="Boag P.R."/>
            <person name="Tan P."/>
            <person name="Li Q."/>
            <person name="Min J."/>
            <person name="Yang Y."/>
            <person name="Wang X."/>
            <person name="Fang X."/>
            <person name="Hall R.S."/>
            <person name="Hofmann A."/>
            <person name="Sternberg P.W."/>
            <person name="Jex A.R."/>
            <person name="Gasser R.B."/>
        </authorList>
    </citation>
    <scope>NUCLEOTIDE SEQUENCE [LARGE SCALE GENOMIC DNA]</scope>
    <source>
        <strain evidence="20">PN_DK_2014</strain>
    </source>
</reference>
<dbReference type="AlphaFoldDB" id="A0A0B2USE6"/>
<comment type="catalytic activity">
    <reaction evidence="13 17">
        <text>L-tyrosyl-[protein] + ATP = O-phospho-L-tyrosyl-[protein] + ADP + H(+)</text>
        <dbReference type="Rhea" id="RHEA:10596"/>
        <dbReference type="Rhea" id="RHEA-COMP:10136"/>
        <dbReference type="Rhea" id="RHEA-COMP:20101"/>
        <dbReference type="ChEBI" id="CHEBI:15378"/>
        <dbReference type="ChEBI" id="CHEBI:30616"/>
        <dbReference type="ChEBI" id="CHEBI:46858"/>
        <dbReference type="ChEBI" id="CHEBI:61978"/>
        <dbReference type="ChEBI" id="CHEBI:456216"/>
        <dbReference type="EC" id="2.7.10.2"/>
    </reaction>
</comment>
<evidence type="ECO:0000256" key="10">
    <source>
        <dbReference type="ARBA" id="ARBA00023136"/>
    </source>
</evidence>
<dbReference type="PROSITE" id="PS00107">
    <property type="entry name" value="PROTEIN_KINASE_ATP"/>
    <property type="match status" value="1"/>
</dbReference>
<dbReference type="InterPro" id="IPR011009">
    <property type="entry name" value="Kinase-like_dom_sf"/>
</dbReference>
<dbReference type="GO" id="GO:0004715">
    <property type="term" value="F:non-membrane spanning protein tyrosine kinase activity"/>
    <property type="evidence" value="ECO:0007669"/>
    <property type="project" value="UniProtKB-EC"/>
</dbReference>
<dbReference type="InterPro" id="IPR000719">
    <property type="entry name" value="Prot_kinase_dom"/>
</dbReference>
<dbReference type="PANTHER" id="PTHR24418">
    <property type="entry name" value="TYROSINE-PROTEIN KINASE"/>
    <property type="match status" value="1"/>
</dbReference>
<dbReference type="InterPro" id="IPR035849">
    <property type="entry name" value="Fes/Fps/Fer_SH2"/>
</dbReference>
<keyword evidence="6 16" id="KW-0547">Nucleotide-binding</keyword>
<evidence type="ECO:0000256" key="3">
    <source>
        <dbReference type="ARBA" id="ARBA00022475"/>
    </source>
</evidence>
<evidence type="ECO:0000256" key="9">
    <source>
        <dbReference type="ARBA" id="ARBA00022999"/>
    </source>
</evidence>
<keyword evidence="8 16" id="KW-0067">ATP-binding</keyword>
<feature type="binding site" evidence="16">
    <location>
        <position position="317"/>
    </location>
    <ligand>
        <name>ATP</name>
        <dbReference type="ChEBI" id="CHEBI:30616"/>
    </ligand>
</feature>
<keyword evidence="9 15" id="KW-0727">SH2 domain</keyword>
<dbReference type="EMBL" id="JPKZ01003287">
    <property type="protein sequence ID" value="KHN72159.1"/>
    <property type="molecule type" value="Genomic_DNA"/>
</dbReference>
<dbReference type="GO" id="GO:0061564">
    <property type="term" value="P:axon development"/>
    <property type="evidence" value="ECO:0007669"/>
    <property type="project" value="UniProtKB-ARBA"/>
</dbReference>
<dbReference type="PRINTS" id="PR00109">
    <property type="entry name" value="TYRKINASE"/>
</dbReference>
<evidence type="ECO:0000256" key="8">
    <source>
        <dbReference type="ARBA" id="ARBA00022840"/>
    </source>
</evidence>
<dbReference type="InterPro" id="IPR050198">
    <property type="entry name" value="Non-receptor_tyrosine_kinases"/>
</dbReference>
<organism evidence="20 21">
    <name type="scientific">Toxocara canis</name>
    <name type="common">Canine roundworm</name>
    <dbReference type="NCBI Taxonomy" id="6265"/>
    <lineage>
        <taxon>Eukaryota</taxon>
        <taxon>Metazoa</taxon>
        <taxon>Ecdysozoa</taxon>
        <taxon>Nematoda</taxon>
        <taxon>Chromadorea</taxon>
        <taxon>Rhabditida</taxon>
        <taxon>Spirurina</taxon>
        <taxon>Ascaridomorpha</taxon>
        <taxon>Ascaridoidea</taxon>
        <taxon>Toxocaridae</taxon>
        <taxon>Toxocara</taxon>
    </lineage>
</organism>
<dbReference type="OrthoDB" id="535945at2759"/>
<comment type="similarity">
    <text evidence="14">Belongs to the protein kinase superfamily. Tyr protein kinase family. Fes/fps subfamily.</text>
</comment>
<evidence type="ECO:0000313" key="20">
    <source>
        <dbReference type="EMBL" id="KHN72159.1"/>
    </source>
</evidence>
<proteinExistence type="inferred from homology"/>
<dbReference type="PROSITE" id="PS00109">
    <property type="entry name" value="PROTEIN_KINASE_TYR"/>
    <property type="match status" value="1"/>
</dbReference>
<feature type="domain" description="Protein kinase" evidence="19">
    <location>
        <begin position="286"/>
        <end position="544"/>
    </location>
</feature>
<dbReference type="InterPro" id="IPR000980">
    <property type="entry name" value="SH2"/>
</dbReference>
<accession>A0A0B2USE6</accession>
<dbReference type="Pfam" id="PF00017">
    <property type="entry name" value="SH2"/>
    <property type="match status" value="1"/>
</dbReference>
<dbReference type="CDD" id="cd10361">
    <property type="entry name" value="SH2_Fps_family"/>
    <property type="match status" value="1"/>
</dbReference>
<gene>
    <name evidence="20" type="primary">Fps85D</name>
    <name evidence="20" type="ORF">Tcan_09384</name>
</gene>
<comment type="catalytic activity">
    <reaction evidence="12">
        <text>L-tyrosyl-[protein] + ATP = O-phospho-L-tyrosyl-[protein] + ADP + H(+)</text>
        <dbReference type="Rhea" id="RHEA:10596"/>
        <dbReference type="Rhea" id="RHEA-COMP:10136"/>
        <dbReference type="Rhea" id="RHEA-COMP:20101"/>
        <dbReference type="ChEBI" id="CHEBI:15378"/>
        <dbReference type="ChEBI" id="CHEBI:30616"/>
        <dbReference type="ChEBI" id="CHEBI:46858"/>
        <dbReference type="ChEBI" id="CHEBI:61978"/>
        <dbReference type="ChEBI" id="CHEBI:456216"/>
        <dbReference type="EC" id="2.7.10.1"/>
    </reaction>
</comment>
<feature type="domain" description="SH2" evidence="18">
    <location>
        <begin position="24"/>
        <end position="117"/>
    </location>
</feature>
<evidence type="ECO:0000256" key="1">
    <source>
        <dbReference type="ARBA" id="ARBA00004202"/>
    </source>
</evidence>
<dbReference type="InterPro" id="IPR008266">
    <property type="entry name" value="Tyr_kinase_AS"/>
</dbReference>
<dbReference type="CDD" id="cd00192">
    <property type="entry name" value="PTKc"/>
    <property type="match status" value="1"/>
</dbReference>
<dbReference type="GO" id="GO:0048680">
    <property type="term" value="P:positive regulation of axon regeneration"/>
    <property type="evidence" value="ECO:0007669"/>
    <property type="project" value="UniProtKB-ARBA"/>
</dbReference>
<keyword evidence="10" id="KW-0472">Membrane</keyword>
<dbReference type="GO" id="GO:0005524">
    <property type="term" value="F:ATP binding"/>
    <property type="evidence" value="ECO:0007669"/>
    <property type="project" value="UniProtKB-UniRule"/>
</dbReference>